<reference evidence="2 3" key="2">
    <citation type="journal article" date="2018" name="Hortic Res">
        <title>Improved Brassica rapa reference genome by single-molecule sequencing and chromosome conformation capture technologies.</title>
        <authorList>
            <person name="Zhang L."/>
            <person name="Cai X."/>
            <person name="Wu J."/>
            <person name="Liu M."/>
            <person name="Grob S."/>
            <person name="Cheng F."/>
            <person name="Liang J."/>
            <person name="Cai C."/>
            <person name="Liu Z."/>
            <person name="Liu B."/>
            <person name="Wang F."/>
            <person name="Li S."/>
            <person name="Liu F."/>
            <person name="Li X."/>
            <person name="Cheng L."/>
            <person name="Yang W."/>
            <person name="Li M.H."/>
            <person name="Grossniklaus U."/>
            <person name="Zheng H."/>
            <person name="Wang X."/>
        </authorList>
    </citation>
    <scope>NUCLEOTIDE SEQUENCE [LARGE SCALE GENOMIC DNA]</scope>
    <source>
        <strain evidence="2 3">cv. Chiifu-401-42</strain>
    </source>
</reference>
<dbReference type="EnsemblPlants" id="Bra018803.1">
    <property type="protein sequence ID" value="Bra018803.1-P"/>
    <property type="gene ID" value="Bra018803"/>
</dbReference>
<feature type="transmembrane region" description="Helical" evidence="1">
    <location>
        <begin position="6"/>
        <end position="25"/>
    </location>
</feature>
<evidence type="ECO:0000256" key="1">
    <source>
        <dbReference type="SAM" id="Phobius"/>
    </source>
</evidence>
<reference evidence="2" key="3">
    <citation type="submission" date="2023-03" db="UniProtKB">
        <authorList>
            <consortium name="EnsemblPlants"/>
        </authorList>
    </citation>
    <scope>IDENTIFICATION</scope>
    <source>
        <strain evidence="2">cv. Chiifu-401-42</strain>
    </source>
</reference>
<organism evidence="2 3">
    <name type="scientific">Brassica campestris</name>
    <name type="common">Field mustard</name>
    <dbReference type="NCBI Taxonomy" id="3711"/>
    <lineage>
        <taxon>Eukaryota</taxon>
        <taxon>Viridiplantae</taxon>
        <taxon>Streptophyta</taxon>
        <taxon>Embryophyta</taxon>
        <taxon>Tracheophyta</taxon>
        <taxon>Spermatophyta</taxon>
        <taxon>Magnoliopsida</taxon>
        <taxon>eudicotyledons</taxon>
        <taxon>Gunneridae</taxon>
        <taxon>Pentapetalae</taxon>
        <taxon>rosids</taxon>
        <taxon>malvids</taxon>
        <taxon>Brassicales</taxon>
        <taxon>Brassicaceae</taxon>
        <taxon>Brassiceae</taxon>
        <taxon>Brassica</taxon>
    </lineage>
</organism>
<dbReference type="STRING" id="51351.M4DQL0"/>
<reference evidence="2 3" key="1">
    <citation type="journal article" date="2011" name="Nat. Genet.">
        <title>The genome of the mesopolyploid crop species Brassica rapa.</title>
        <authorList>
            <consortium name="Brassica rapa Genome Sequencing Project Consortium"/>
            <person name="Wang X."/>
            <person name="Wang H."/>
            <person name="Wang J."/>
            <person name="Sun R."/>
            <person name="Wu J."/>
            <person name="Liu S."/>
            <person name="Bai Y."/>
            <person name="Mun J.H."/>
            <person name="Bancroft I."/>
            <person name="Cheng F."/>
            <person name="Huang S."/>
            <person name="Li X."/>
            <person name="Hua W."/>
            <person name="Wang J."/>
            <person name="Wang X."/>
            <person name="Freeling M."/>
            <person name="Pires J.C."/>
            <person name="Paterson A.H."/>
            <person name="Chalhoub B."/>
            <person name="Wang B."/>
            <person name="Hayward A."/>
            <person name="Sharpe A.G."/>
            <person name="Park B.S."/>
            <person name="Weisshaar B."/>
            <person name="Liu B."/>
            <person name="Li B."/>
            <person name="Liu B."/>
            <person name="Tong C."/>
            <person name="Song C."/>
            <person name="Duran C."/>
            <person name="Peng C."/>
            <person name="Geng C."/>
            <person name="Koh C."/>
            <person name="Lin C."/>
            <person name="Edwards D."/>
            <person name="Mu D."/>
            <person name="Shen D."/>
            <person name="Soumpourou E."/>
            <person name="Li F."/>
            <person name="Fraser F."/>
            <person name="Conant G."/>
            <person name="Lassalle G."/>
            <person name="King G.J."/>
            <person name="Bonnema G."/>
            <person name="Tang H."/>
            <person name="Wang H."/>
            <person name="Belcram H."/>
            <person name="Zhou H."/>
            <person name="Hirakawa H."/>
            <person name="Abe H."/>
            <person name="Guo H."/>
            <person name="Wang H."/>
            <person name="Jin H."/>
            <person name="Parkin I.A."/>
            <person name="Batley J."/>
            <person name="Kim J.S."/>
            <person name="Just J."/>
            <person name="Li J."/>
            <person name="Xu J."/>
            <person name="Deng J."/>
            <person name="Kim J.A."/>
            <person name="Li J."/>
            <person name="Yu J."/>
            <person name="Meng J."/>
            <person name="Wang J."/>
            <person name="Min J."/>
            <person name="Poulain J."/>
            <person name="Wang J."/>
            <person name="Hatakeyama K."/>
            <person name="Wu K."/>
            <person name="Wang L."/>
            <person name="Fang L."/>
            <person name="Trick M."/>
            <person name="Links M.G."/>
            <person name="Zhao M."/>
            <person name="Jin M."/>
            <person name="Ramchiary N."/>
            <person name="Drou N."/>
            <person name="Berkman P.J."/>
            <person name="Cai Q."/>
            <person name="Huang Q."/>
            <person name="Li R."/>
            <person name="Tabata S."/>
            <person name="Cheng S."/>
            <person name="Zhang S."/>
            <person name="Zhang S."/>
            <person name="Huang S."/>
            <person name="Sato S."/>
            <person name="Sun S."/>
            <person name="Kwon S.J."/>
            <person name="Choi S.R."/>
            <person name="Lee T.H."/>
            <person name="Fan W."/>
            <person name="Zhao X."/>
            <person name="Tan X."/>
            <person name="Xu X."/>
            <person name="Wang Y."/>
            <person name="Qiu Y."/>
            <person name="Yin Y."/>
            <person name="Li Y."/>
            <person name="Du Y."/>
            <person name="Liao Y."/>
            <person name="Lim Y."/>
            <person name="Narusaka Y."/>
            <person name="Wang Y."/>
            <person name="Wang Z."/>
            <person name="Li Z."/>
            <person name="Wang Z."/>
            <person name="Xiong Z."/>
            <person name="Zhang Z."/>
        </authorList>
    </citation>
    <scope>NUCLEOTIDE SEQUENCE [LARGE SCALE GENOMIC DNA]</scope>
    <source>
        <strain evidence="2 3">cv. Chiifu-401-42</strain>
    </source>
</reference>
<dbReference type="InParanoid" id="M4DQL0"/>
<sequence>MQTSAASVIVSVAIAVVLWWIWRTLKWVWFKPKMLESYLRRQGIPGTPYTPLVGDIKRDHSTLMEARSKPIKVTDDIIPHTENKKTDAEVYPVFSLLSKTKKRVSTLPIPKRIAEVLLVRESTVVALLEDGGTVGNCKSTIETSRVCIDEVGSVRFVGGSGY</sequence>
<evidence type="ECO:0000313" key="3">
    <source>
        <dbReference type="Proteomes" id="UP000011750"/>
    </source>
</evidence>
<name>M4DQL0_BRACM</name>
<dbReference type="eggNOG" id="KOG0157">
    <property type="taxonomic scope" value="Eukaryota"/>
</dbReference>
<keyword evidence="1" id="KW-1133">Transmembrane helix</keyword>
<keyword evidence="3" id="KW-1185">Reference proteome</keyword>
<keyword evidence="1" id="KW-0812">Transmembrane</keyword>
<keyword evidence="1" id="KW-0472">Membrane</keyword>
<dbReference type="HOGENOM" id="CLU_1637792_0_0_1"/>
<evidence type="ECO:0000313" key="2">
    <source>
        <dbReference type="EnsemblPlants" id="Bra018803.1-P"/>
    </source>
</evidence>
<protein>
    <submittedName>
        <fullName evidence="2">Uncharacterized protein</fullName>
    </submittedName>
</protein>
<dbReference type="AlphaFoldDB" id="M4DQL0"/>
<dbReference type="Gramene" id="Bra018803.1">
    <property type="protein sequence ID" value="Bra018803.1-P"/>
    <property type="gene ID" value="Bra018803"/>
</dbReference>
<dbReference type="Proteomes" id="UP000011750">
    <property type="component" value="Chromosome A06"/>
</dbReference>
<accession>M4DQL0</accession>
<proteinExistence type="predicted"/>